<evidence type="ECO:0000256" key="1">
    <source>
        <dbReference type="SAM" id="MobiDB-lite"/>
    </source>
</evidence>
<dbReference type="AlphaFoldDB" id="A0A3M7MFQ5"/>
<proteinExistence type="predicted"/>
<feature type="compositionally biased region" description="Basic residues" evidence="1">
    <location>
        <begin position="26"/>
        <end position="42"/>
    </location>
</feature>
<feature type="region of interest" description="Disordered" evidence="1">
    <location>
        <begin position="19"/>
        <end position="61"/>
    </location>
</feature>
<organism evidence="2 3">
    <name type="scientific">Pyrenophora seminiperda CCB06</name>
    <dbReference type="NCBI Taxonomy" id="1302712"/>
    <lineage>
        <taxon>Eukaryota</taxon>
        <taxon>Fungi</taxon>
        <taxon>Dikarya</taxon>
        <taxon>Ascomycota</taxon>
        <taxon>Pezizomycotina</taxon>
        <taxon>Dothideomycetes</taxon>
        <taxon>Pleosporomycetidae</taxon>
        <taxon>Pleosporales</taxon>
        <taxon>Pleosporineae</taxon>
        <taxon>Pleosporaceae</taxon>
        <taxon>Pyrenophora</taxon>
    </lineage>
</organism>
<feature type="compositionally biased region" description="Low complexity" evidence="1">
    <location>
        <begin position="100"/>
        <end position="112"/>
    </location>
</feature>
<evidence type="ECO:0000313" key="3">
    <source>
        <dbReference type="Proteomes" id="UP000265663"/>
    </source>
</evidence>
<gene>
    <name evidence="2" type="ORF">GMOD_00009018</name>
</gene>
<keyword evidence="3" id="KW-1185">Reference proteome</keyword>
<sequence>MFDPFRRLPPIPTPFSYTNYLPPHPATHHHHHHHRRTHHYRPQRSSSYYADVDPPTPLLSDQDDIMQEDAYYMDATPPSDDYPPFLQHHHHRHHRRPEWTPDTTTPTITTPTNRFVVDPENDFRRTTVRLPRRMAEKMEREAVLVLPPTLTRLRVHIRSSSYGGGGGGTMDPLHVAVAGDMRFRDVVKQLVGARGGQGQGHMEVRAFVRMRGSWVEPGAARVSEVVEQGRWVVDERGEVEVKIEVSGGASGGGGVEREGRGKRAVKAWEREVGRSWEIRG</sequence>
<dbReference type="EMBL" id="KE747839">
    <property type="protein sequence ID" value="RMZ73209.1"/>
    <property type="molecule type" value="Genomic_DNA"/>
</dbReference>
<dbReference type="Proteomes" id="UP000265663">
    <property type="component" value="Unassembled WGS sequence"/>
</dbReference>
<reference evidence="2 3" key="1">
    <citation type="journal article" date="2014" name="PLoS ONE">
        <title>De novo Genome Assembly of the Fungal Plant Pathogen Pyrenophora semeniperda.</title>
        <authorList>
            <person name="Soliai M.M."/>
            <person name="Meyer S.E."/>
            <person name="Udall J.A."/>
            <person name="Elzinga D.E."/>
            <person name="Hermansen R.A."/>
            <person name="Bodily P.M."/>
            <person name="Hart A.A."/>
            <person name="Coleman C.E."/>
        </authorList>
    </citation>
    <scope>NUCLEOTIDE SEQUENCE [LARGE SCALE GENOMIC DNA]</scope>
    <source>
        <strain evidence="2 3">CCB06</strain>
        <tissue evidence="2">Mycelium</tissue>
    </source>
</reference>
<protein>
    <submittedName>
        <fullName evidence="2">Uncharacterized protein</fullName>
    </submittedName>
</protein>
<dbReference type="OrthoDB" id="3694718at2759"/>
<evidence type="ECO:0000313" key="2">
    <source>
        <dbReference type="EMBL" id="RMZ73209.1"/>
    </source>
</evidence>
<feature type="compositionally biased region" description="Basic residues" evidence="1">
    <location>
        <begin position="87"/>
        <end position="96"/>
    </location>
</feature>
<name>A0A3M7MFQ5_9PLEO</name>
<accession>A0A3M7MFQ5</accession>
<feature type="region of interest" description="Disordered" evidence="1">
    <location>
        <begin position="87"/>
        <end position="115"/>
    </location>
</feature>